<sequence length="136" mass="15194">MSSKSNFSQPSKSSLAPNNAFSSMMEHLAIKQRYKGTKFTNITRQKITILASRALDVSAIHGQVDRSSLSSVLRDLVKPGDENLREMNKKLQNMLEEQLTKNMHLQKDLEALSQEIVRLSKECVPAHGSPQTPSKS</sequence>
<dbReference type="InterPro" id="IPR026204">
    <property type="entry name" value="GRIPAP1"/>
</dbReference>
<gene>
    <name evidence="2" type="ORF">RIMI_LOCUS13642874</name>
</gene>
<comment type="caution">
    <text evidence="2">The sequence shown here is derived from an EMBL/GenBank/DDBJ whole genome shotgun (WGS) entry which is preliminary data.</text>
</comment>
<evidence type="ECO:0000313" key="3">
    <source>
        <dbReference type="Proteomes" id="UP001176940"/>
    </source>
</evidence>
<evidence type="ECO:0000256" key="1">
    <source>
        <dbReference type="SAM" id="Coils"/>
    </source>
</evidence>
<evidence type="ECO:0000313" key="2">
    <source>
        <dbReference type="EMBL" id="CAJ0951862.1"/>
    </source>
</evidence>
<dbReference type="EMBL" id="CAUEEQ010034004">
    <property type="protein sequence ID" value="CAJ0951862.1"/>
    <property type="molecule type" value="Genomic_DNA"/>
</dbReference>
<proteinExistence type="predicted"/>
<organism evidence="2 3">
    <name type="scientific">Ranitomeya imitator</name>
    <name type="common">mimic poison frog</name>
    <dbReference type="NCBI Taxonomy" id="111125"/>
    <lineage>
        <taxon>Eukaryota</taxon>
        <taxon>Metazoa</taxon>
        <taxon>Chordata</taxon>
        <taxon>Craniata</taxon>
        <taxon>Vertebrata</taxon>
        <taxon>Euteleostomi</taxon>
        <taxon>Amphibia</taxon>
        <taxon>Batrachia</taxon>
        <taxon>Anura</taxon>
        <taxon>Neobatrachia</taxon>
        <taxon>Hyloidea</taxon>
        <taxon>Dendrobatidae</taxon>
        <taxon>Dendrobatinae</taxon>
        <taxon>Ranitomeya</taxon>
    </lineage>
</organism>
<feature type="coiled-coil region" evidence="1">
    <location>
        <begin position="81"/>
        <end position="122"/>
    </location>
</feature>
<dbReference type="Proteomes" id="UP001176940">
    <property type="component" value="Unassembled WGS sequence"/>
</dbReference>
<keyword evidence="1" id="KW-0175">Coiled coil</keyword>
<dbReference type="PANTHER" id="PTHR18978:SF1">
    <property type="entry name" value="GRIP1-ASSOCIATED PROTEIN 1"/>
    <property type="match status" value="1"/>
</dbReference>
<protein>
    <submittedName>
        <fullName evidence="2">Uncharacterized protein</fullName>
    </submittedName>
</protein>
<reference evidence="2" key="1">
    <citation type="submission" date="2023-07" db="EMBL/GenBank/DDBJ databases">
        <authorList>
            <person name="Stuckert A."/>
        </authorList>
    </citation>
    <scope>NUCLEOTIDE SEQUENCE</scope>
</reference>
<accession>A0ABN9LWT9</accession>
<name>A0ABN9LWT9_9NEOB</name>
<keyword evidence="3" id="KW-1185">Reference proteome</keyword>
<dbReference type="PANTHER" id="PTHR18978">
    <property type="entry name" value="GRIP-1 ASSOCIATED PROTEIN 1"/>
    <property type="match status" value="1"/>
</dbReference>